<keyword evidence="4" id="KW-0788">Thiol protease</keyword>
<evidence type="ECO:0000256" key="5">
    <source>
        <dbReference type="ARBA" id="ARBA00044503"/>
    </source>
</evidence>
<evidence type="ECO:0000313" key="7">
    <source>
        <dbReference type="EMBL" id="GCA65637.1"/>
    </source>
</evidence>
<dbReference type="Pfam" id="PF04327">
    <property type="entry name" value="Peptidase_Prp"/>
    <property type="match status" value="1"/>
</dbReference>
<dbReference type="EMBL" id="BHGK01000001">
    <property type="protein sequence ID" value="GCA65637.1"/>
    <property type="molecule type" value="Genomic_DNA"/>
</dbReference>
<dbReference type="InterPro" id="IPR036764">
    <property type="entry name" value="Peptidase_Prp_sf"/>
</dbReference>
<dbReference type="InterPro" id="IPR007422">
    <property type="entry name" value="Peptidase_Prp"/>
</dbReference>
<comment type="similarity">
    <text evidence="5">Belongs to the Prp family.</text>
</comment>
<dbReference type="AlphaFoldDB" id="A0A391NXL8"/>
<reference evidence="8" key="1">
    <citation type="submission" date="2018-09" db="EMBL/GenBank/DDBJ databases">
        <title>Draft Genome Sequence of Mediterraneibacter sp. KCTC 15684.</title>
        <authorList>
            <person name="Kim J.S."/>
            <person name="Han K.I."/>
            <person name="Suh M.K."/>
            <person name="Lee K.C."/>
            <person name="Eom M.K."/>
            <person name="Lee J.H."/>
            <person name="Park S.H."/>
            <person name="Kang S.W."/>
            <person name="Park J.E."/>
            <person name="Oh B.S."/>
            <person name="Yu S.Y."/>
            <person name="Choi S.H."/>
            <person name="Lee D.H."/>
            <person name="Yoon H."/>
            <person name="Kim B."/>
            <person name="Yang S.J."/>
            <person name="Lee J.S."/>
        </authorList>
    </citation>
    <scope>NUCLEOTIDE SEQUENCE [LARGE SCALE GENOMIC DNA]</scope>
    <source>
        <strain evidence="8">KCTC 15684</strain>
    </source>
</reference>
<dbReference type="Proteomes" id="UP000265643">
    <property type="component" value="Unassembled WGS sequence"/>
</dbReference>
<dbReference type="CDD" id="cd16332">
    <property type="entry name" value="Prp-like"/>
    <property type="match status" value="1"/>
</dbReference>
<evidence type="ECO:0000256" key="1">
    <source>
        <dbReference type="ARBA" id="ARBA00022517"/>
    </source>
</evidence>
<evidence type="ECO:0000256" key="3">
    <source>
        <dbReference type="ARBA" id="ARBA00022801"/>
    </source>
</evidence>
<dbReference type="RefSeq" id="WP_117602203.1">
    <property type="nucleotide sequence ID" value="NZ_BHGK01000001.1"/>
</dbReference>
<organism evidence="7 8">
    <name type="scientific">Mediterraneibacter butyricigenes</name>
    <dbReference type="NCBI Taxonomy" id="2316025"/>
    <lineage>
        <taxon>Bacteria</taxon>
        <taxon>Bacillati</taxon>
        <taxon>Bacillota</taxon>
        <taxon>Clostridia</taxon>
        <taxon>Lachnospirales</taxon>
        <taxon>Lachnospiraceae</taxon>
        <taxon>Mediterraneibacter</taxon>
    </lineage>
</organism>
<dbReference type="GO" id="GO:0006508">
    <property type="term" value="P:proteolysis"/>
    <property type="evidence" value="ECO:0007669"/>
    <property type="project" value="UniProtKB-KW"/>
</dbReference>
<dbReference type="PANTHER" id="PTHR39178">
    <property type="entry name" value="HYPOTHETICAL RIBOSOME-ASSOCIATED PROTEIN"/>
    <property type="match status" value="1"/>
</dbReference>
<dbReference type="PANTHER" id="PTHR39178:SF1">
    <property type="entry name" value="RIBOSOMAL-PROCESSING CYSTEINE PROTEASE PRP"/>
    <property type="match status" value="1"/>
</dbReference>
<proteinExistence type="inferred from homology"/>
<name>A0A391NXL8_9FIRM</name>
<evidence type="ECO:0000256" key="6">
    <source>
        <dbReference type="ARBA" id="ARBA00044538"/>
    </source>
</evidence>
<dbReference type="GO" id="GO:0008234">
    <property type="term" value="F:cysteine-type peptidase activity"/>
    <property type="evidence" value="ECO:0007669"/>
    <property type="project" value="UniProtKB-KW"/>
</dbReference>
<sequence>MIHVTIFMSDRHECMGFRTSGHAEMAESGKDIVCAATSMLIINTMNAIETYTDDAFTQEVDQETGMIEYHLLNRPTHDADLLLKAMILGLEESAGSNDYKKYIKVDIEEV</sequence>
<protein>
    <recommendedName>
        <fullName evidence="6">Ribosomal processing cysteine protease Prp</fullName>
    </recommendedName>
</protein>
<dbReference type="SUPFAM" id="SSF118010">
    <property type="entry name" value="TM1457-like"/>
    <property type="match status" value="1"/>
</dbReference>
<keyword evidence="2" id="KW-0645">Protease</keyword>
<evidence type="ECO:0000256" key="4">
    <source>
        <dbReference type="ARBA" id="ARBA00022807"/>
    </source>
</evidence>
<keyword evidence="8" id="KW-1185">Reference proteome</keyword>
<evidence type="ECO:0000256" key="2">
    <source>
        <dbReference type="ARBA" id="ARBA00022670"/>
    </source>
</evidence>
<evidence type="ECO:0000313" key="8">
    <source>
        <dbReference type="Proteomes" id="UP000265643"/>
    </source>
</evidence>
<keyword evidence="3" id="KW-0378">Hydrolase</keyword>
<dbReference type="Gene3D" id="3.30.70.1490">
    <property type="entry name" value="Cysteine protease Prp"/>
    <property type="match status" value="1"/>
</dbReference>
<dbReference type="GO" id="GO:0042254">
    <property type="term" value="P:ribosome biogenesis"/>
    <property type="evidence" value="ECO:0007669"/>
    <property type="project" value="UniProtKB-KW"/>
</dbReference>
<accession>A0A391NXL8</accession>
<keyword evidence="1" id="KW-0690">Ribosome biogenesis</keyword>
<comment type="caution">
    <text evidence="7">The sequence shown here is derived from an EMBL/GenBank/DDBJ whole genome shotgun (WGS) entry which is preliminary data.</text>
</comment>
<gene>
    <name evidence="7" type="ORF">KGMB01110_00730</name>
</gene>